<gene>
    <name evidence="6" type="ORF">SAMN05421844_10551</name>
</gene>
<dbReference type="InterPro" id="IPR001926">
    <property type="entry name" value="TrpB-like_PALP"/>
</dbReference>
<evidence type="ECO:0000256" key="1">
    <source>
        <dbReference type="ARBA" id="ARBA00001933"/>
    </source>
</evidence>
<dbReference type="PANTHER" id="PTHR48078:SF6">
    <property type="entry name" value="L-THREONINE DEHYDRATASE CATABOLIC TDCB"/>
    <property type="match status" value="1"/>
</dbReference>
<protein>
    <submittedName>
        <fullName evidence="6">Threonine synthase</fullName>
    </submittedName>
</protein>
<evidence type="ECO:0000313" key="7">
    <source>
        <dbReference type="Proteomes" id="UP000199468"/>
    </source>
</evidence>
<keyword evidence="3" id="KW-0456">Lyase</keyword>
<evidence type="ECO:0000256" key="2">
    <source>
        <dbReference type="ARBA" id="ARBA00022898"/>
    </source>
</evidence>
<evidence type="ECO:0000256" key="3">
    <source>
        <dbReference type="ARBA" id="ARBA00023239"/>
    </source>
</evidence>
<proteinExistence type="predicted"/>
<feature type="region of interest" description="Disordered" evidence="4">
    <location>
        <begin position="371"/>
        <end position="414"/>
    </location>
</feature>
<evidence type="ECO:0000313" key="6">
    <source>
        <dbReference type="EMBL" id="SDG71276.1"/>
    </source>
</evidence>
<keyword evidence="7" id="KW-1185">Reference proteome</keyword>
<dbReference type="Proteomes" id="UP000199468">
    <property type="component" value="Unassembled WGS sequence"/>
</dbReference>
<dbReference type="PANTHER" id="PTHR48078">
    <property type="entry name" value="THREONINE DEHYDRATASE, MITOCHONDRIAL-RELATED"/>
    <property type="match status" value="1"/>
</dbReference>
<dbReference type="InterPro" id="IPR036052">
    <property type="entry name" value="TrpB-like_PALP_sf"/>
</dbReference>
<dbReference type="SUPFAM" id="SSF53686">
    <property type="entry name" value="Tryptophan synthase beta subunit-like PLP-dependent enzymes"/>
    <property type="match status" value="1"/>
</dbReference>
<sequence>MAAAILLAMSTRPNTAVTSRLTGMVCLRCAEPWPVADYESGCPRCATEGHASNLQLTYAPGERGVSLPYPDAPCLGEGATPLVELPELARALKLGRLSAKIEWCNPTGSHKDRMSAQLIARALDRGAPRVVAASSGNGGLSVAAYAARAGLAAEIATTDALPQVYRSAITAHGASIASFAGSMARWQHLAKRVGQGAFAATNYKVPAIGTNPFGIEGYKTIAAELASETMPDLVVVPCSRGDLLSGIRLGFEEIGAGLPMLVAAEPFARLERVLAGADYREQFAGDTAQASIAGSTVTWQAVAALRASAGRAVSVDDDAARAAQRRLAACGLHAELSAVSALAALAAIAADGGLSGRHAVIVLTGAGSRDPGDTDLAARPWNEAASEEALAQPATTGALPQRTDPSVQQKRENG</sequence>
<comment type="caution">
    <text evidence="6">The sequence shown here is derived from an EMBL/GenBank/DDBJ whole genome shotgun (WGS) entry which is preliminary data.</text>
</comment>
<dbReference type="InterPro" id="IPR050147">
    <property type="entry name" value="Ser/Thr_Dehydratase"/>
</dbReference>
<name>A0ABY0P183_9HYPH</name>
<dbReference type="EMBL" id="FNBZ01000005">
    <property type="protein sequence ID" value="SDG71276.1"/>
    <property type="molecule type" value="Genomic_DNA"/>
</dbReference>
<dbReference type="Pfam" id="PF00291">
    <property type="entry name" value="PALP"/>
    <property type="match status" value="1"/>
</dbReference>
<evidence type="ECO:0000256" key="4">
    <source>
        <dbReference type="SAM" id="MobiDB-lite"/>
    </source>
</evidence>
<organism evidence="6 7">
    <name type="scientific">Bosea robiniae</name>
    <dbReference type="NCBI Taxonomy" id="1036780"/>
    <lineage>
        <taxon>Bacteria</taxon>
        <taxon>Pseudomonadati</taxon>
        <taxon>Pseudomonadota</taxon>
        <taxon>Alphaproteobacteria</taxon>
        <taxon>Hyphomicrobiales</taxon>
        <taxon>Boseaceae</taxon>
        <taxon>Bosea</taxon>
    </lineage>
</organism>
<keyword evidence="2" id="KW-0663">Pyridoxal phosphate</keyword>
<feature type="domain" description="Tryptophan synthase beta chain-like PALP" evidence="5">
    <location>
        <begin position="75"/>
        <end position="365"/>
    </location>
</feature>
<comment type="cofactor">
    <cofactor evidence="1">
        <name>pyridoxal 5'-phosphate</name>
        <dbReference type="ChEBI" id="CHEBI:597326"/>
    </cofactor>
</comment>
<evidence type="ECO:0000259" key="5">
    <source>
        <dbReference type="Pfam" id="PF00291"/>
    </source>
</evidence>
<reference evidence="6 7" key="1">
    <citation type="submission" date="2016-10" db="EMBL/GenBank/DDBJ databases">
        <authorList>
            <person name="Varghese N."/>
            <person name="Submissions S."/>
        </authorList>
    </citation>
    <scope>NUCLEOTIDE SEQUENCE [LARGE SCALE GENOMIC DNA]</scope>
    <source>
        <strain evidence="6 7">DSM 26672</strain>
    </source>
</reference>
<dbReference type="Gene3D" id="3.40.50.1100">
    <property type="match status" value="2"/>
</dbReference>
<accession>A0ABY0P183</accession>